<evidence type="ECO:0000313" key="4">
    <source>
        <dbReference type="Proteomes" id="UP001059596"/>
    </source>
</evidence>
<dbReference type="InterPro" id="IPR001304">
    <property type="entry name" value="C-type_lectin-like"/>
</dbReference>
<feature type="coiled-coil region" evidence="1">
    <location>
        <begin position="77"/>
        <end position="104"/>
    </location>
</feature>
<dbReference type="InterPro" id="IPR016187">
    <property type="entry name" value="CTDL_fold"/>
</dbReference>
<evidence type="ECO:0000313" key="3">
    <source>
        <dbReference type="EMBL" id="KAI8043686.1"/>
    </source>
</evidence>
<dbReference type="AlphaFoldDB" id="A0A9Q0BTK8"/>
<accession>A0A9Q0BTK8</accession>
<feature type="domain" description="C-type lectin" evidence="2">
    <location>
        <begin position="179"/>
        <end position="293"/>
    </location>
</feature>
<dbReference type="InterPro" id="IPR016186">
    <property type="entry name" value="C-type_lectin-like/link_sf"/>
</dbReference>
<dbReference type="InterPro" id="IPR050111">
    <property type="entry name" value="C-type_lectin/snaclec_domain"/>
</dbReference>
<dbReference type="Proteomes" id="UP001059596">
    <property type="component" value="Unassembled WGS sequence"/>
</dbReference>
<comment type="caution">
    <text evidence="3">The sequence shown here is derived from an EMBL/GenBank/DDBJ whole genome shotgun (WGS) entry which is preliminary data.</text>
</comment>
<reference evidence="3" key="1">
    <citation type="journal article" date="2023" name="Genome Biol. Evol.">
        <title>Long-read-based Genome Assembly of Drosophila gunungcola Reveals Fewer Chemosensory Genes in Flower-breeding Species.</title>
        <authorList>
            <person name="Negi A."/>
            <person name="Liao B.Y."/>
            <person name="Yeh S.D."/>
        </authorList>
    </citation>
    <scope>NUCLEOTIDE SEQUENCE</scope>
    <source>
        <strain evidence="3">Sukarami</strain>
    </source>
</reference>
<gene>
    <name evidence="3" type="ORF">M5D96_005019</name>
</gene>
<dbReference type="SUPFAM" id="SSF56436">
    <property type="entry name" value="C-type lectin-like"/>
    <property type="match status" value="1"/>
</dbReference>
<organism evidence="3 4">
    <name type="scientific">Drosophila gunungcola</name>
    <name type="common">fruit fly</name>
    <dbReference type="NCBI Taxonomy" id="103775"/>
    <lineage>
        <taxon>Eukaryota</taxon>
        <taxon>Metazoa</taxon>
        <taxon>Ecdysozoa</taxon>
        <taxon>Arthropoda</taxon>
        <taxon>Hexapoda</taxon>
        <taxon>Insecta</taxon>
        <taxon>Pterygota</taxon>
        <taxon>Neoptera</taxon>
        <taxon>Endopterygota</taxon>
        <taxon>Diptera</taxon>
        <taxon>Brachycera</taxon>
        <taxon>Muscomorpha</taxon>
        <taxon>Ephydroidea</taxon>
        <taxon>Drosophilidae</taxon>
        <taxon>Drosophila</taxon>
        <taxon>Sophophora</taxon>
    </lineage>
</organism>
<dbReference type="PANTHER" id="PTHR22803">
    <property type="entry name" value="MANNOSE, PHOSPHOLIPASE, LECTIN RECEPTOR RELATED"/>
    <property type="match status" value="1"/>
</dbReference>
<dbReference type="Gene3D" id="3.10.100.10">
    <property type="entry name" value="Mannose-Binding Protein A, subunit A"/>
    <property type="match status" value="1"/>
</dbReference>
<dbReference type="PROSITE" id="PS50041">
    <property type="entry name" value="C_TYPE_LECTIN_2"/>
    <property type="match status" value="1"/>
</dbReference>
<dbReference type="CDD" id="cd00037">
    <property type="entry name" value="CLECT"/>
    <property type="match status" value="1"/>
</dbReference>
<name>A0A9Q0BTK8_9MUSC</name>
<evidence type="ECO:0000259" key="2">
    <source>
        <dbReference type="PROSITE" id="PS50041"/>
    </source>
</evidence>
<proteinExistence type="predicted"/>
<dbReference type="Pfam" id="PF00059">
    <property type="entry name" value="Lectin_C"/>
    <property type="match status" value="1"/>
</dbReference>
<evidence type="ECO:0000256" key="1">
    <source>
        <dbReference type="SAM" id="Coils"/>
    </source>
</evidence>
<keyword evidence="4" id="KW-1185">Reference proteome</keyword>
<feature type="coiled-coil region" evidence="1">
    <location>
        <begin position="16"/>
        <end position="47"/>
    </location>
</feature>
<dbReference type="SMART" id="SM00034">
    <property type="entry name" value="CLECT"/>
    <property type="match status" value="1"/>
</dbReference>
<keyword evidence="1" id="KW-0175">Coiled coil</keyword>
<sequence>MILEHMVVMNERIKKLESYTSEFENFKKELSDLKVNQNSNNENLKIQLENRSTEVLSENTKVKEMIYSLQTDFTLQKENLKSLAERTIERYESLDKKITDEQANKSAEINKLSMRFDGVDTQFAGQKENIDIIQKEMNEKLNKNDGLHYLEDVTTKQVNVETAIQKINAKIRNLAFKKIGSKAYYIEETQERNWNDSRAFCLDLGGHLFSPQSQLELDTLGKELKKELYWTDIQDFSKEGEFISDTTGRKPKFLSWRQNPDDWNGEDCVEIGLSRSWGMNDNGCSTLLNFVCERQIL</sequence>
<protein>
    <recommendedName>
        <fullName evidence="2">C-type lectin domain-containing protein</fullName>
    </recommendedName>
</protein>
<dbReference type="EMBL" id="JAMKOV010000002">
    <property type="protein sequence ID" value="KAI8043686.1"/>
    <property type="molecule type" value="Genomic_DNA"/>
</dbReference>